<evidence type="ECO:0000313" key="2">
    <source>
        <dbReference type="EMBL" id="KAL1123242.1"/>
    </source>
</evidence>
<organism evidence="2 3">
    <name type="scientific">Ranatra chinensis</name>
    <dbReference type="NCBI Taxonomy" id="642074"/>
    <lineage>
        <taxon>Eukaryota</taxon>
        <taxon>Metazoa</taxon>
        <taxon>Ecdysozoa</taxon>
        <taxon>Arthropoda</taxon>
        <taxon>Hexapoda</taxon>
        <taxon>Insecta</taxon>
        <taxon>Pterygota</taxon>
        <taxon>Neoptera</taxon>
        <taxon>Paraneoptera</taxon>
        <taxon>Hemiptera</taxon>
        <taxon>Heteroptera</taxon>
        <taxon>Panheteroptera</taxon>
        <taxon>Nepomorpha</taxon>
        <taxon>Nepidae</taxon>
        <taxon>Ranatrinae</taxon>
        <taxon>Ranatra</taxon>
    </lineage>
</organism>
<evidence type="ECO:0000256" key="1">
    <source>
        <dbReference type="SAM" id="MobiDB-lite"/>
    </source>
</evidence>
<gene>
    <name evidence="2" type="ORF">AAG570_002329</name>
</gene>
<comment type="caution">
    <text evidence="2">The sequence shown here is derived from an EMBL/GenBank/DDBJ whole genome shotgun (WGS) entry which is preliminary data.</text>
</comment>
<dbReference type="Proteomes" id="UP001558652">
    <property type="component" value="Unassembled WGS sequence"/>
</dbReference>
<proteinExistence type="predicted"/>
<name>A0ABD0Y7M4_9HEMI</name>
<sequence>MGDSKPLVYVYYRVYANKLLGETDMLAVLHGREEGLDGITDKDTELAVECWEQGKVKLETSCGRGTETSPIREGIPTGYGNRPRGLDNRAVSLVDQTLLSNGKCIPVQGGWT</sequence>
<dbReference type="AlphaFoldDB" id="A0ABD0Y7M4"/>
<accession>A0ABD0Y7M4</accession>
<evidence type="ECO:0000313" key="3">
    <source>
        <dbReference type="Proteomes" id="UP001558652"/>
    </source>
</evidence>
<reference evidence="2 3" key="1">
    <citation type="submission" date="2024-07" db="EMBL/GenBank/DDBJ databases">
        <title>Chromosome-level genome assembly of the water stick insect Ranatra chinensis (Heteroptera: Nepidae).</title>
        <authorList>
            <person name="Liu X."/>
        </authorList>
    </citation>
    <scope>NUCLEOTIDE SEQUENCE [LARGE SCALE GENOMIC DNA]</scope>
    <source>
        <strain evidence="2">Cailab_2021Rc</strain>
        <tissue evidence="2">Muscle</tissue>
    </source>
</reference>
<keyword evidence="3" id="KW-1185">Reference proteome</keyword>
<protein>
    <submittedName>
        <fullName evidence="2">Uncharacterized protein</fullName>
    </submittedName>
</protein>
<feature type="region of interest" description="Disordered" evidence="1">
    <location>
        <begin position="61"/>
        <end position="83"/>
    </location>
</feature>
<dbReference type="EMBL" id="JBFDAA010000012">
    <property type="protein sequence ID" value="KAL1123242.1"/>
    <property type="molecule type" value="Genomic_DNA"/>
</dbReference>